<dbReference type="SUPFAM" id="SSF54909">
    <property type="entry name" value="Dimeric alpha+beta barrel"/>
    <property type="match status" value="1"/>
</dbReference>
<evidence type="ECO:0000313" key="3">
    <source>
        <dbReference type="EMBL" id="MFC3455987.1"/>
    </source>
</evidence>
<gene>
    <name evidence="3" type="ORF">ACFOSH_41705</name>
</gene>
<dbReference type="InterPro" id="IPR011008">
    <property type="entry name" value="Dimeric_a/b-barrel"/>
</dbReference>
<dbReference type="EMBL" id="JBHRWK010000106">
    <property type="protein sequence ID" value="MFC3455987.1"/>
    <property type="molecule type" value="Genomic_DNA"/>
</dbReference>
<dbReference type="InterPro" id="IPR005545">
    <property type="entry name" value="YCII"/>
</dbReference>
<organism evidence="3 4">
    <name type="scientific">Amycolatopsis speibonae</name>
    <dbReference type="NCBI Taxonomy" id="1450224"/>
    <lineage>
        <taxon>Bacteria</taxon>
        <taxon>Bacillati</taxon>
        <taxon>Actinomycetota</taxon>
        <taxon>Actinomycetes</taxon>
        <taxon>Pseudonocardiales</taxon>
        <taxon>Pseudonocardiaceae</taxon>
        <taxon>Amycolatopsis</taxon>
    </lineage>
</organism>
<dbReference type="PANTHER" id="PTHR35174">
    <property type="entry name" value="BLL7171 PROTEIN-RELATED"/>
    <property type="match status" value="1"/>
</dbReference>
<proteinExistence type="inferred from homology"/>
<dbReference type="PANTHER" id="PTHR35174:SF3">
    <property type="entry name" value="BLL7171 PROTEIN"/>
    <property type="match status" value="1"/>
</dbReference>
<protein>
    <submittedName>
        <fullName evidence="3">YciI family protein</fullName>
    </submittedName>
</protein>
<evidence type="ECO:0000256" key="1">
    <source>
        <dbReference type="ARBA" id="ARBA00007689"/>
    </source>
</evidence>
<dbReference type="Pfam" id="PF03795">
    <property type="entry name" value="YCII"/>
    <property type="match status" value="1"/>
</dbReference>
<keyword evidence="4" id="KW-1185">Reference proteome</keyword>
<evidence type="ECO:0000259" key="2">
    <source>
        <dbReference type="Pfam" id="PF03795"/>
    </source>
</evidence>
<accession>A0ABV7PDH1</accession>
<dbReference type="Proteomes" id="UP001595645">
    <property type="component" value="Unassembled WGS sequence"/>
</dbReference>
<feature type="domain" description="YCII-related" evidence="2">
    <location>
        <begin position="30"/>
        <end position="109"/>
    </location>
</feature>
<evidence type="ECO:0000313" key="4">
    <source>
        <dbReference type="Proteomes" id="UP001595645"/>
    </source>
</evidence>
<dbReference type="Gene3D" id="3.30.70.1060">
    <property type="entry name" value="Dimeric alpha+beta barrel"/>
    <property type="match status" value="1"/>
</dbReference>
<comment type="caution">
    <text evidence="3">The sequence shown here is derived from an EMBL/GenBank/DDBJ whole genome shotgun (WGS) entry which is preliminary data.</text>
</comment>
<comment type="similarity">
    <text evidence="1">Belongs to the YciI family.</text>
</comment>
<reference evidence="4" key="1">
    <citation type="journal article" date="2019" name="Int. J. Syst. Evol. Microbiol.">
        <title>The Global Catalogue of Microorganisms (GCM) 10K type strain sequencing project: providing services to taxonomists for standard genome sequencing and annotation.</title>
        <authorList>
            <consortium name="The Broad Institute Genomics Platform"/>
            <consortium name="The Broad Institute Genome Sequencing Center for Infectious Disease"/>
            <person name="Wu L."/>
            <person name="Ma J."/>
        </authorList>
    </citation>
    <scope>NUCLEOTIDE SEQUENCE [LARGE SCALE GENOMIC DNA]</scope>
    <source>
        <strain evidence="4">CGMCC 4.7676</strain>
    </source>
</reference>
<name>A0ABV7PDH1_9PSEU</name>
<dbReference type="RefSeq" id="WP_378246927.1">
    <property type="nucleotide sequence ID" value="NZ_JBHRWK010000106.1"/>
</dbReference>
<sequence length="110" mass="11962">MRYLLMLRGGEPVDGRPLDTDISGPCQAWGEEMARRGVRVNGMGLHAPESATTVRVRGGKALFTDGPFAETKEQIGGINTLECETREQAVEAARSHPWAALGTIEVRELL</sequence>